<keyword evidence="4" id="KW-0067">ATP-binding</keyword>
<sequence>MEELAALRYTTNLPSRPSSFPTSPTTSVQISQPYHDLSLSHAHASTHMFCSVEELNTSSAREDAKWLAGYCKIGSVHSISLQLAETMPEFSHAHSIAQASLMSLGVIAILIVVLVLFALCWKSRKPKPTWKTPNSSKSPADYFSGNLRTISYFDYRTLKKATRDFHPKNQLGGGGFGPVYKGTLDDGRIIAVKQLSVGKSQQGEREFLAEVRMLTSIQHKNLVHLIGCCSEGAERLLVYECMTNGSLNSIFSGKSETSLNWKTRFQIIIGVARGLQYLHEDSNLRIVHRDIKASNILLDDKFQPKISDFGLARFFPEDEASLSTRFAGTLGYSAPEYALRGELSEKADIYSFGVLVLEIISCRRNTDLSLPNEMQYLPEYVNPCLHVFFISASAQEEMLIMYVLQAWRLYERSKMTDLVDSRLLEEGALEKDVLQVCHVALLCLQPHPSLRPPMSEIVAMLTCRTPPSSAPLRCTHLIFFKLVASNSCHIQELLPEEQKEAPEGSNLPTTSPFTAAIPDRPTCLSDQVEFLAAAGPFTAAIPNRPPCPSYQVESLAAAGKGALCRQALWEPLEVAAVVVDHVVRLHPLHLLLACGVQLLAPPPAAAGDSVGREASVRGRERRLRPVGLDQAASGSPVIRVPEAGVEPHGLVLGERDAPRFQVLEVSDRGAVDHEAAEEATEGEIGIDGVPERSWAKHGPGVLT</sequence>
<feature type="transmembrane region" description="Helical" evidence="5">
    <location>
        <begin position="96"/>
        <end position="121"/>
    </location>
</feature>
<keyword evidence="8" id="KW-1185">Reference proteome</keyword>
<dbReference type="SMART" id="SM00220">
    <property type="entry name" value="S_TKc"/>
    <property type="match status" value="1"/>
</dbReference>
<proteinExistence type="predicted"/>
<dbReference type="GO" id="GO:0004672">
    <property type="term" value="F:protein kinase activity"/>
    <property type="evidence" value="ECO:0007669"/>
    <property type="project" value="InterPro"/>
</dbReference>
<dbReference type="SUPFAM" id="SSF56112">
    <property type="entry name" value="Protein kinase-like (PK-like)"/>
    <property type="match status" value="1"/>
</dbReference>
<feature type="domain" description="Protein kinase" evidence="6">
    <location>
        <begin position="165"/>
        <end position="479"/>
    </location>
</feature>
<dbReference type="PROSITE" id="PS50011">
    <property type="entry name" value="PROTEIN_KINASE_DOM"/>
    <property type="match status" value="1"/>
</dbReference>
<dbReference type="Proteomes" id="UP001055439">
    <property type="component" value="Chromosome 9"/>
</dbReference>
<protein>
    <submittedName>
        <fullName evidence="7">STYKc</fullName>
    </submittedName>
</protein>
<keyword evidence="5" id="KW-0472">Membrane</keyword>
<dbReference type="GO" id="GO:0005524">
    <property type="term" value="F:ATP binding"/>
    <property type="evidence" value="ECO:0007669"/>
    <property type="project" value="UniProtKB-KW"/>
</dbReference>
<evidence type="ECO:0000313" key="8">
    <source>
        <dbReference type="Proteomes" id="UP001055439"/>
    </source>
</evidence>
<dbReference type="InterPro" id="IPR011009">
    <property type="entry name" value="Kinase-like_dom_sf"/>
</dbReference>
<evidence type="ECO:0000256" key="2">
    <source>
        <dbReference type="ARBA" id="ARBA00022741"/>
    </source>
</evidence>
<keyword evidence="5" id="KW-1133">Transmembrane helix</keyword>
<dbReference type="FunFam" id="1.10.510.10:FF:000384">
    <property type="entry name" value="G-type lectin S-receptor-like serine/threonine-protein kinase"/>
    <property type="match status" value="1"/>
</dbReference>
<dbReference type="InterPro" id="IPR052059">
    <property type="entry name" value="CR_Ser/Thr_kinase"/>
</dbReference>
<dbReference type="InterPro" id="IPR008271">
    <property type="entry name" value="Ser/Thr_kinase_AS"/>
</dbReference>
<name>A0A9E7LEE5_9LILI</name>
<evidence type="ECO:0000256" key="5">
    <source>
        <dbReference type="SAM" id="Phobius"/>
    </source>
</evidence>
<evidence type="ECO:0000256" key="3">
    <source>
        <dbReference type="ARBA" id="ARBA00022777"/>
    </source>
</evidence>
<keyword evidence="1" id="KW-0808">Transferase</keyword>
<keyword evidence="2" id="KW-0547">Nucleotide-binding</keyword>
<gene>
    <name evidence="7" type="ORF">MUK42_25426</name>
</gene>
<dbReference type="FunFam" id="3.30.200.20:FF:000327">
    <property type="entry name" value="Cysteine-rich receptor-like protein kinase 10"/>
    <property type="match status" value="1"/>
</dbReference>
<dbReference type="Pfam" id="PF07714">
    <property type="entry name" value="PK_Tyr_Ser-Thr"/>
    <property type="match status" value="1"/>
</dbReference>
<dbReference type="InterPro" id="IPR000719">
    <property type="entry name" value="Prot_kinase_dom"/>
</dbReference>
<dbReference type="Gene3D" id="3.30.200.20">
    <property type="entry name" value="Phosphorylase Kinase, domain 1"/>
    <property type="match status" value="1"/>
</dbReference>
<dbReference type="OrthoDB" id="4062651at2759"/>
<dbReference type="CDD" id="cd14066">
    <property type="entry name" value="STKc_IRAK"/>
    <property type="match status" value="1"/>
</dbReference>
<evidence type="ECO:0000256" key="4">
    <source>
        <dbReference type="ARBA" id="ARBA00022840"/>
    </source>
</evidence>
<organism evidence="7 8">
    <name type="scientific">Musa troglodytarum</name>
    <name type="common">fe'i banana</name>
    <dbReference type="NCBI Taxonomy" id="320322"/>
    <lineage>
        <taxon>Eukaryota</taxon>
        <taxon>Viridiplantae</taxon>
        <taxon>Streptophyta</taxon>
        <taxon>Embryophyta</taxon>
        <taxon>Tracheophyta</taxon>
        <taxon>Spermatophyta</taxon>
        <taxon>Magnoliopsida</taxon>
        <taxon>Liliopsida</taxon>
        <taxon>Zingiberales</taxon>
        <taxon>Musaceae</taxon>
        <taxon>Musa</taxon>
    </lineage>
</organism>
<dbReference type="EMBL" id="CP097511">
    <property type="protein sequence ID" value="URE47645.1"/>
    <property type="molecule type" value="Genomic_DNA"/>
</dbReference>
<evidence type="ECO:0000259" key="6">
    <source>
        <dbReference type="PROSITE" id="PS50011"/>
    </source>
</evidence>
<dbReference type="InterPro" id="IPR001245">
    <property type="entry name" value="Ser-Thr/Tyr_kinase_cat_dom"/>
</dbReference>
<reference evidence="7" key="1">
    <citation type="submission" date="2022-05" db="EMBL/GenBank/DDBJ databases">
        <title>The Musa troglodytarum L. genome provides insights into the mechanism of non-climacteric behaviour and enrichment of carotenoids.</title>
        <authorList>
            <person name="Wang J."/>
        </authorList>
    </citation>
    <scope>NUCLEOTIDE SEQUENCE</scope>
    <source>
        <tissue evidence="7">Leaf</tissue>
    </source>
</reference>
<accession>A0A9E7LEE5</accession>
<dbReference type="Gene3D" id="1.10.510.10">
    <property type="entry name" value="Transferase(Phosphotransferase) domain 1"/>
    <property type="match status" value="1"/>
</dbReference>
<dbReference type="PANTHER" id="PTHR47973">
    <property type="entry name" value="CYSTEINE-RICH RECEPTOR-LIKE PROTEIN KINASE 3"/>
    <property type="match status" value="1"/>
</dbReference>
<evidence type="ECO:0000313" key="7">
    <source>
        <dbReference type="EMBL" id="URE47645.1"/>
    </source>
</evidence>
<keyword evidence="5" id="KW-0812">Transmembrane</keyword>
<dbReference type="PROSITE" id="PS00108">
    <property type="entry name" value="PROTEIN_KINASE_ST"/>
    <property type="match status" value="1"/>
</dbReference>
<keyword evidence="3" id="KW-0418">Kinase</keyword>
<dbReference type="AlphaFoldDB" id="A0A9E7LEE5"/>
<evidence type="ECO:0000256" key="1">
    <source>
        <dbReference type="ARBA" id="ARBA00022679"/>
    </source>
</evidence>